<name>A0A0F9GJ02_9ZZZZ</name>
<dbReference type="AlphaFoldDB" id="A0A0F9GJ02"/>
<evidence type="ECO:0000313" key="1">
    <source>
        <dbReference type="EMBL" id="KKL98784.1"/>
    </source>
</evidence>
<organism evidence="1">
    <name type="scientific">marine sediment metagenome</name>
    <dbReference type="NCBI Taxonomy" id="412755"/>
    <lineage>
        <taxon>unclassified sequences</taxon>
        <taxon>metagenomes</taxon>
        <taxon>ecological metagenomes</taxon>
    </lineage>
</organism>
<accession>A0A0F9GJ02</accession>
<dbReference type="EMBL" id="LAZR01017831">
    <property type="protein sequence ID" value="KKL98784.1"/>
    <property type="molecule type" value="Genomic_DNA"/>
</dbReference>
<proteinExistence type="predicted"/>
<protein>
    <submittedName>
        <fullName evidence="1">Uncharacterized protein</fullName>
    </submittedName>
</protein>
<gene>
    <name evidence="1" type="ORF">LCGC14_1820980</name>
</gene>
<sequence>MMIWAVLCAAIGAWAGVASLRAIADFCHHARHSSADRRKSPSVRIREIK</sequence>
<reference evidence="1" key="1">
    <citation type="journal article" date="2015" name="Nature">
        <title>Complex archaea that bridge the gap between prokaryotes and eukaryotes.</title>
        <authorList>
            <person name="Spang A."/>
            <person name="Saw J.H."/>
            <person name="Jorgensen S.L."/>
            <person name="Zaremba-Niedzwiedzka K."/>
            <person name="Martijn J."/>
            <person name="Lind A.E."/>
            <person name="van Eijk R."/>
            <person name="Schleper C."/>
            <person name="Guy L."/>
            <person name="Ettema T.J."/>
        </authorList>
    </citation>
    <scope>NUCLEOTIDE SEQUENCE</scope>
</reference>
<comment type="caution">
    <text evidence="1">The sequence shown here is derived from an EMBL/GenBank/DDBJ whole genome shotgun (WGS) entry which is preliminary data.</text>
</comment>